<evidence type="ECO:0000259" key="2">
    <source>
        <dbReference type="PROSITE" id="PS50405"/>
    </source>
</evidence>
<reference evidence="3 4" key="1">
    <citation type="submission" date="2022-03" db="EMBL/GenBank/DDBJ databases">
        <title>Complete genome sequence of Lysobacter capsici VKM B-2533 and Lysobacter gummosus 10.1.1, promising sources of lytic agents.</title>
        <authorList>
            <person name="Tarlachkov S.V."/>
            <person name="Kudryakova I.V."/>
            <person name="Afoshin A.S."/>
            <person name="Leontyevskaya E.A."/>
            <person name="Leontyevskaya N.V."/>
        </authorList>
    </citation>
    <scope>NUCLEOTIDE SEQUENCE [LARGE SCALE GENOMIC DNA]</scope>
    <source>
        <strain evidence="3 4">10.1.1</strain>
    </source>
</reference>
<dbReference type="SUPFAM" id="SSF52833">
    <property type="entry name" value="Thioredoxin-like"/>
    <property type="match status" value="1"/>
</dbReference>
<dbReference type="InterPro" id="IPR036249">
    <property type="entry name" value="Thioredoxin-like_sf"/>
</dbReference>
<evidence type="ECO:0000313" key="4">
    <source>
        <dbReference type="Proteomes" id="UP000829194"/>
    </source>
</evidence>
<dbReference type="InterPro" id="IPR036282">
    <property type="entry name" value="Glutathione-S-Trfase_C_sf"/>
</dbReference>
<accession>A0ABY3X913</accession>
<dbReference type="Pfam" id="PF13410">
    <property type="entry name" value="GST_C_2"/>
    <property type="match status" value="1"/>
</dbReference>
<dbReference type="Gene3D" id="1.20.1050.10">
    <property type="match status" value="1"/>
</dbReference>
<dbReference type="InterPro" id="IPR004045">
    <property type="entry name" value="Glutathione_S-Trfase_N"/>
</dbReference>
<evidence type="ECO:0000259" key="1">
    <source>
        <dbReference type="PROSITE" id="PS50404"/>
    </source>
</evidence>
<dbReference type="InterPro" id="IPR010987">
    <property type="entry name" value="Glutathione-S-Trfase_C-like"/>
</dbReference>
<dbReference type="Pfam" id="PF02798">
    <property type="entry name" value="GST_N"/>
    <property type="match status" value="1"/>
</dbReference>
<dbReference type="InterPro" id="IPR040079">
    <property type="entry name" value="Glutathione_S-Trfase"/>
</dbReference>
<keyword evidence="4" id="KW-1185">Reference proteome</keyword>
<protein>
    <submittedName>
        <fullName evidence="3">Glutathione S-transferase family protein</fullName>
    </submittedName>
</protein>
<dbReference type="SUPFAM" id="SSF47616">
    <property type="entry name" value="GST C-terminal domain-like"/>
    <property type="match status" value="1"/>
</dbReference>
<name>A0ABY3X913_9GAMM</name>
<dbReference type="Gene3D" id="3.40.30.10">
    <property type="entry name" value="Glutaredoxin"/>
    <property type="match status" value="1"/>
</dbReference>
<proteinExistence type="predicted"/>
<dbReference type="PROSITE" id="PS50405">
    <property type="entry name" value="GST_CTER"/>
    <property type="match status" value="1"/>
</dbReference>
<sequence>MPAILYCHPDSGFSYKAALALRLLGIDFEQRHVNIRIPRDQRSQEFRDLAAHGEIPVLLIDGLVLCQSNVILDYLAIRQDALGEGARRFDGADTEQRLHVREWLSWEANRISLNLAHSRYGRQFGSYDAAVLAWYDRRSIADLDRLQQQLSQTPWLAGPAATIADVACMGYLCFTQEPWAQDAGVAMQSWRHRWPALEAWYQRLLALPGAQSAQELFAGYELRY</sequence>
<dbReference type="PANTHER" id="PTHR44051">
    <property type="entry name" value="GLUTATHIONE S-TRANSFERASE-RELATED"/>
    <property type="match status" value="1"/>
</dbReference>
<dbReference type="PROSITE" id="PS50404">
    <property type="entry name" value="GST_NTER"/>
    <property type="match status" value="1"/>
</dbReference>
<dbReference type="EMBL" id="CP093547">
    <property type="protein sequence ID" value="UNP27926.1"/>
    <property type="molecule type" value="Genomic_DNA"/>
</dbReference>
<feature type="domain" description="GST N-terminal" evidence="1">
    <location>
        <begin position="1"/>
        <end position="83"/>
    </location>
</feature>
<dbReference type="SFLD" id="SFLDS00019">
    <property type="entry name" value="Glutathione_Transferase_(cytos"/>
    <property type="match status" value="1"/>
</dbReference>
<feature type="domain" description="GST C-terminal" evidence="2">
    <location>
        <begin position="93"/>
        <end position="224"/>
    </location>
</feature>
<dbReference type="Proteomes" id="UP000829194">
    <property type="component" value="Chromosome"/>
</dbReference>
<organism evidence="3 4">
    <name type="scientific">Lysobacter gummosus</name>
    <dbReference type="NCBI Taxonomy" id="262324"/>
    <lineage>
        <taxon>Bacteria</taxon>
        <taxon>Pseudomonadati</taxon>
        <taxon>Pseudomonadota</taxon>
        <taxon>Gammaproteobacteria</taxon>
        <taxon>Lysobacterales</taxon>
        <taxon>Lysobacteraceae</taxon>
        <taxon>Lysobacter</taxon>
    </lineage>
</organism>
<evidence type="ECO:0000313" key="3">
    <source>
        <dbReference type="EMBL" id="UNP27926.1"/>
    </source>
</evidence>
<dbReference type="RefSeq" id="WP_057943593.1">
    <property type="nucleotide sequence ID" value="NZ_CP011131.1"/>
</dbReference>
<gene>
    <name evidence="3" type="ORF">MOV92_15630</name>
</gene>
<dbReference type="PANTHER" id="PTHR44051:SF2">
    <property type="entry name" value="HYPOTHETICAL GLUTATHIONE S-TRANSFERASE LIKE PROTEIN"/>
    <property type="match status" value="1"/>
</dbReference>